<evidence type="ECO:0000256" key="4">
    <source>
        <dbReference type="ARBA" id="ARBA00022475"/>
    </source>
</evidence>
<dbReference type="InterPro" id="IPR002159">
    <property type="entry name" value="CD36_fam"/>
</dbReference>
<evidence type="ECO:0000256" key="1">
    <source>
        <dbReference type="ARBA" id="ARBA00004189"/>
    </source>
</evidence>
<keyword evidence="4" id="KW-1003">Cell membrane</keyword>
<dbReference type="PANTHER" id="PTHR11923:SF110">
    <property type="entry name" value="SCAVENGER RECEPTOR CLASS B MEMBER 1"/>
    <property type="match status" value="1"/>
</dbReference>
<evidence type="ECO:0000256" key="5">
    <source>
        <dbReference type="ARBA" id="ARBA00022692"/>
    </source>
</evidence>
<keyword evidence="10" id="KW-0325">Glycoprotein</keyword>
<dbReference type="Proteomes" id="UP001458880">
    <property type="component" value="Unassembled WGS sequence"/>
</dbReference>
<evidence type="ECO:0000256" key="9">
    <source>
        <dbReference type="ARBA" id="ARBA00023170"/>
    </source>
</evidence>
<comment type="caution">
    <text evidence="14">The sequence shown here is derived from an EMBL/GenBank/DDBJ whole genome shotgun (WGS) entry which is preliminary data.</text>
</comment>
<evidence type="ECO:0000256" key="6">
    <source>
        <dbReference type="ARBA" id="ARBA00022989"/>
    </source>
</evidence>
<comment type="subcellular location">
    <subcellularLocation>
        <location evidence="2">Cell membrane</location>
        <topology evidence="2">Multi-pass membrane protein</topology>
    </subcellularLocation>
    <subcellularLocation>
        <location evidence="1">Membrane</location>
        <location evidence="1">Caveola</location>
        <topology evidence="1">Multi-pass membrane protein</topology>
    </subcellularLocation>
</comment>
<dbReference type="PRINTS" id="PR01609">
    <property type="entry name" value="CD36FAMILY"/>
</dbReference>
<organism evidence="14 15">
    <name type="scientific">Popillia japonica</name>
    <name type="common">Japanese beetle</name>
    <dbReference type="NCBI Taxonomy" id="7064"/>
    <lineage>
        <taxon>Eukaryota</taxon>
        <taxon>Metazoa</taxon>
        <taxon>Ecdysozoa</taxon>
        <taxon>Arthropoda</taxon>
        <taxon>Hexapoda</taxon>
        <taxon>Insecta</taxon>
        <taxon>Pterygota</taxon>
        <taxon>Neoptera</taxon>
        <taxon>Endopterygota</taxon>
        <taxon>Coleoptera</taxon>
        <taxon>Polyphaga</taxon>
        <taxon>Scarabaeiformia</taxon>
        <taxon>Scarabaeidae</taxon>
        <taxon>Rutelinae</taxon>
        <taxon>Popillia</taxon>
    </lineage>
</organism>
<accession>A0AAW1N4I0</accession>
<evidence type="ECO:0000256" key="2">
    <source>
        <dbReference type="ARBA" id="ARBA00004651"/>
    </source>
</evidence>
<dbReference type="GO" id="GO:0005901">
    <property type="term" value="C:caveola"/>
    <property type="evidence" value="ECO:0007669"/>
    <property type="project" value="UniProtKB-SubCell"/>
</dbReference>
<evidence type="ECO:0000256" key="11">
    <source>
        <dbReference type="ARBA" id="ARBA00040821"/>
    </source>
</evidence>
<keyword evidence="8" id="KW-1015">Disulfide bond</keyword>
<feature type="transmembrane region" description="Helical" evidence="13">
    <location>
        <begin position="20"/>
        <end position="44"/>
    </location>
</feature>
<dbReference type="PANTHER" id="PTHR11923">
    <property type="entry name" value="SCAVENGER RECEPTOR CLASS B TYPE-1 SR-B1"/>
    <property type="match status" value="1"/>
</dbReference>
<evidence type="ECO:0000256" key="12">
    <source>
        <dbReference type="ARBA" id="ARBA00042244"/>
    </source>
</evidence>
<evidence type="ECO:0000256" key="8">
    <source>
        <dbReference type="ARBA" id="ARBA00023157"/>
    </source>
</evidence>
<name>A0AAW1N4I0_POPJA</name>
<keyword evidence="6 13" id="KW-1133">Transmembrane helix</keyword>
<evidence type="ECO:0000313" key="15">
    <source>
        <dbReference type="Proteomes" id="UP001458880"/>
    </source>
</evidence>
<dbReference type="EMBL" id="JASPKY010000009">
    <property type="protein sequence ID" value="KAK9754237.1"/>
    <property type="molecule type" value="Genomic_DNA"/>
</dbReference>
<evidence type="ECO:0000256" key="3">
    <source>
        <dbReference type="ARBA" id="ARBA00010532"/>
    </source>
</evidence>
<evidence type="ECO:0000256" key="10">
    <source>
        <dbReference type="ARBA" id="ARBA00023180"/>
    </source>
</evidence>
<dbReference type="GO" id="GO:0005044">
    <property type="term" value="F:scavenger receptor activity"/>
    <property type="evidence" value="ECO:0007669"/>
    <property type="project" value="TreeGrafter"/>
</dbReference>
<evidence type="ECO:0000313" key="14">
    <source>
        <dbReference type="EMBL" id="KAK9754237.1"/>
    </source>
</evidence>
<dbReference type="AlphaFoldDB" id="A0AAW1N4I0"/>
<evidence type="ECO:0000256" key="7">
    <source>
        <dbReference type="ARBA" id="ARBA00023136"/>
    </source>
</evidence>
<comment type="similarity">
    <text evidence="3">Belongs to the CD36 family.</text>
</comment>
<reference evidence="14 15" key="1">
    <citation type="journal article" date="2024" name="BMC Genomics">
        <title>De novo assembly and annotation of Popillia japonica's genome with initial clues to its potential as an invasive pest.</title>
        <authorList>
            <person name="Cucini C."/>
            <person name="Boschi S."/>
            <person name="Funari R."/>
            <person name="Cardaioli E."/>
            <person name="Iannotti N."/>
            <person name="Marturano G."/>
            <person name="Paoli F."/>
            <person name="Bruttini M."/>
            <person name="Carapelli A."/>
            <person name="Frati F."/>
            <person name="Nardi F."/>
        </authorList>
    </citation>
    <scope>NUCLEOTIDE SEQUENCE [LARGE SCALE GENOMIC DNA]</scope>
    <source>
        <strain evidence="14">DMR45628</strain>
    </source>
</reference>
<dbReference type="Pfam" id="PF01130">
    <property type="entry name" value="CD36"/>
    <property type="match status" value="1"/>
</dbReference>
<protein>
    <recommendedName>
        <fullName evidence="11">Scavenger receptor class B member 1</fullName>
    </recommendedName>
    <alternativeName>
        <fullName evidence="12">SR-BI</fullName>
    </alternativeName>
</protein>
<keyword evidence="9" id="KW-0675">Receptor</keyword>
<dbReference type="GO" id="GO:0005737">
    <property type="term" value="C:cytoplasm"/>
    <property type="evidence" value="ECO:0007669"/>
    <property type="project" value="TreeGrafter"/>
</dbReference>
<evidence type="ECO:0000256" key="13">
    <source>
        <dbReference type="SAM" id="Phobius"/>
    </source>
</evidence>
<keyword evidence="5 13" id="KW-0812">Transmembrane</keyword>
<keyword evidence="7 13" id="KW-0472">Membrane</keyword>
<sequence>MKGREKLWTKLSSAFLRKWWFVAAISIGIVLLGIIIAVFFMSWFNLILHHQIVLRPGSQTFDLWSKPPVNPVYKVYIFNVTNADEFLNNQSKPIVNEVGPYVYM</sequence>
<keyword evidence="15" id="KW-1185">Reference proteome</keyword>
<proteinExistence type="inferred from homology"/>
<gene>
    <name evidence="14" type="ORF">QE152_g1636</name>
</gene>